<feature type="transmembrane region" description="Helical" evidence="9">
    <location>
        <begin position="128"/>
        <end position="150"/>
    </location>
</feature>
<dbReference type="Pfam" id="PF04143">
    <property type="entry name" value="Sulf_transp"/>
    <property type="match status" value="1"/>
</dbReference>
<dbReference type="AlphaFoldDB" id="A0A3M0MU56"/>
<feature type="transmembrane region" description="Helical" evidence="9">
    <location>
        <begin position="301"/>
        <end position="320"/>
    </location>
</feature>
<dbReference type="EMBL" id="QOKZ01000004">
    <property type="protein sequence ID" value="RMC34837.1"/>
    <property type="molecule type" value="Genomic_DNA"/>
</dbReference>
<protein>
    <submittedName>
        <fullName evidence="10">YeeE/YedE family protein</fullName>
    </submittedName>
</protein>
<keyword evidence="4" id="KW-0997">Cell inner membrane</keyword>
<feature type="transmembrane region" description="Helical" evidence="9">
    <location>
        <begin position="20"/>
        <end position="46"/>
    </location>
</feature>
<comment type="caution">
    <text evidence="10">The sequence shown here is derived from an EMBL/GenBank/DDBJ whole genome shotgun (WGS) entry which is preliminary data.</text>
</comment>
<evidence type="ECO:0000256" key="2">
    <source>
        <dbReference type="ARBA" id="ARBA00022448"/>
    </source>
</evidence>
<accession>A0A3M0MU56</accession>
<feature type="transmembrane region" description="Helical" evidence="9">
    <location>
        <begin position="95"/>
        <end position="116"/>
    </location>
</feature>
<organism evidence="10 11">
    <name type="scientific">Paracoccus alkanivorans</name>
    <dbReference type="NCBI Taxonomy" id="2116655"/>
    <lineage>
        <taxon>Bacteria</taxon>
        <taxon>Pseudomonadati</taxon>
        <taxon>Pseudomonadota</taxon>
        <taxon>Alphaproteobacteria</taxon>
        <taxon>Rhodobacterales</taxon>
        <taxon>Paracoccaceae</taxon>
        <taxon>Paracoccus</taxon>
    </lineage>
</organism>
<proteinExistence type="inferred from homology"/>
<evidence type="ECO:0000256" key="7">
    <source>
        <dbReference type="ARBA" id="ARBA00023136"/>
    </source>
</evidence>
<evidence type="ECO:0000256" key="5">
    <source>
        <dbReference type="ARBA" id="ARBA00022692"/>
    </source>
</evidence>
<feature type="transmembrane region" description="Helical" evidence="9">
    <location>
        <begin position="170"/>
        <end position="196"/>
    </location>
</feature>
<feature type="transmembrane region" description="Helical" evidence="9">
    <location>
        <begin position="326"/>
        <end position="344"/>
    </location>
</feature>
<feature type="transmembrane region" description="Helical" evidence="9">
    <location>
        <begin position="58"/>
        <end position="75"/>
    </location>
</feature>
<keyword evidence="7 9" id="KW-0472">Membrane</keyword>
<evidence type="ECO:0000256" key="3">
    <source>
        <dbReference type="ARBA" id="ARBA00022475"/>
    </source>
</evidence>
<keyword evidence="6 9" id="KW-1133">Transmembrane helix</keyword>
<dbReference type="GO" id="GO:0005886">
    <property type="term" value="C:plasma membrane"/>
    <property type="evidence" value="ECO:0007669"/>
    <property type="project" value="UniProtKB-SubCell"/>
</dbReference>
<dbReference type="InterPro" id="IPR007272">
    <property type="entry name" value="Sulf_transp_TsuA/YedE"/>
</dbReference>
<comment type="similarity">
    <text evidence="8">Belongs to the TsuA/YedE (TC 9.B.102) family.</text>
</comment>
<evidence type="ECO:0000256" key="9">
    <source>
        <dbReference type="SAM" id="Phobius"/>
    </source>
</evidence>
<keyword evidence="5 9" id="KW-0812">Transmembrane</keyword>
<gene>
    <name evidence="10" type="ORF">C9E81_12135</name>
</gene>
<evidence type="ECO:0000256" key="6">
    <source>
        <dbReference type="ARBA" id="ARBA00022989"/>
    </source>
</evidence>
<evidence type="ECO:0000313" key="11">
    <source>
        <dbReference type="Proteomes" id="UP000273516"/>
    </source>
</evidence>
<dbReference type="PANTHER" id="PTHR30574">
    <property type="entry name" value="INNER MEMBRANE PROTEIN YEDE"/>
    <property type="match status" value="1"/>
</dbReference>
<keyword evidence="3" id="KW-1003">Cell membrane</keyword>
<dbReference type="RefSeq" id="WP_122112614.1">
    <property type="nucleotide sequence ID" value="NZ_QOKZ01000004.1"/>
</dbReference>
<feature type="transmembrane region" description="Helical" evidence="9">
    <location>
        <begin position="261"/>
        <end position="280"/>
    </location>
</feature>
<dbReference type="PANTHER" id="PTHR30574:SF1">
    <property type="entry name" value="SULPHUR TRANSPORT DOMAIN-CONTAINING PROTEIN"/>
    <property type="match status" value="1"/>
</dbReference>
<comment type="subcellular location">
    <subcellularLocation>
        <location evidence="1">Cell inner membrane</location>
        <topology evidence="1">Multi-pass membrane protein</topology>
    </subcellularLocation>
</comment>
<keyword evidence="2" id="KW-0813">Transport</keyword>
<name>A0A3M0MU56_9RHOB</name>
<sequence length="363" mass="37043">MDLPTLLTDISERLGDLTTALLIGLLTGALFGFAAQRSAFCLRSAAVELARGRPGSRMAIWLMAVGAAVLSAQGARMTGLFDADTAQLMNFAGSWSGAVIGGLIFGIGMVLARGCSGRLLVLAGTGNLRCMLAGLVFALVAQFTIGGFLAPVRQWVNGMSMTAGGRNMDLLAELGAGPLFGVLVGAAMLLVAVGLARRTGTGLSAGVFAMITGIAITIGWVLTYTQSLVSFEPLGVVSATFAAPSAGVVLSLMTAEFALDFSLGLIPGVFLGAFLGALAGRELRLEGYHSVPQMLRSLGGGALMGFGGVLAGGCAIGAGVTGVSIFVGPLMLATMCFFIGAWVADRIVDREAAAAHHPVRLQR</sequence>
<keyword evidence="11" id="KW-1185">Reference proteome</keyword>
<evidence type="ECO:0000313" key="10">
    <source>
        <dbReference type="EMBL" id="RMC34837.1"/>
    </source>
</evidence>
<evidence type="ECO:0000256" key="1">
    <source>
        <dbReference type="ARBA" id="ARBA00004429"/>
    </source>
</evidence>
<evidence type="ECO:0000256" key="4">
    <source>
        <dbReference type="ARBA" id="ARBA00022519"/>
    </source>
</evidence>
<dbReference type="OrthoDB" id="5342349at2"/>
<dbReference type="Proteomes" id="UP000273516">
    <property type="component" value="Unassembled WGS sequence"/>
</dbReference>
<evidence type="ECO:0000256" key="8">
    <source>
        <dbReference type="ARBA" id="ARBA00035655"/>
    </source>
</evidence>
<feature type="transmembrane region" description="Helical" evidence="9">
    <location>
        <begin position="203"/>
        <end position="222"/>
    </location>
</feature>
<reference evidence="10 11" key="1">
    <citation type="submission" date="2018-07" db="EMBL/GenBank/DDBJ databases">
        <authorList>
            <person name="Zhang Y."/>
            <person name="Wang L."/>
            <person name="Ma S."/>
        </authorList>
    </citation>
    <scope>NUCLEOTIDE SEQUENCE [LARGE SCALE GENOMIC DNA]</scope>
    <source>
        <strain evidence="10 11">4-2</strain>
    </source>
</reference>